<evidence type="ECO:0000313" key="3">
    <source>
        <dbReference type="Proteomes" id="UP001415857"/>
    </source>
</evidence>
<feature type="region of interest" description="Disordered" evidence="1">
    <location>
        <begin position="1"/>
        <end position="38"/>
    </location>
</feature>
<dbReference type="Proteomes" id="UP001415857">
    <property type="component" value="Unassembled WGS sequence"/>
</dbReference>
<organism evidence="2 3">
    <name type="scientific">Liquidambar formosana</name>
    <name type="common">Formosan gum</name>
    <dbReference type="NCBI Taxonomy" id="63359"/>
    <lineage>
        <taxon>Eukaryota</taxon>
        <taxon>Viridiplantae</taxon>
        <taxon>Streptophyta</taxon>
        <taxon>Embryophyta</taxon>
        <taxon>Tracheophyta</taxon>
        <taxon>Spermatophyta</taxon>
        <taxon>Magnoliopsida</taxon>
        <taxon>eudicotyledons</taxon>
        <taxon>Gunneridae</taxon>
        <taxon>Pentapetalae</taxon>
        <taxon>Saxifragales</taxon>
        <taxon>Altingiaceae</taxon>
        <taxon>Liquidambar</taxon>
    </lineage>
</organism>
<dbReference type="EMBL" id="JBBPBK010000007">
    <property type="protein sequence ID" value="KAK9281283.1"/>
    <property type="molecule type" value="Genomic_DNA"/>
</dbReference>
<accession>A0AAP0RNM2</accession>
<sequence>MGKNDGKAKSGRKPLRDVSNGRKPSKPVKKKTPEAEDRVEDDALDRLLLVQSDLSTLIHQIDELVVQAFKVKATSKQGRKELESFMHVLSEILSSLKPWVPRFQQALSSPSMESEDQLGRSLASEIVPAVTEDESNVVKSPDPTNLDSLVSPSPLVSWRADCTVERGRQLFLLTPLPRSKALSSKQEDTSKSVLGRITSNTIVGLPSLFSISRDTNDDLLDGVAIKPSPSKLSDSVATEMRNTLECGFVSPSNFSKRDRSMLVMTPCVKMSPPKSCVLLEPISESFFQDDDRVHKGTPYPVGSQNYSGSQISEPSSTEVSEDLTLKYPELLGIQPTHKFGIGRKDVEPSLDWFMSPPKSCVLMEPPEEKLINNAFTSYRLPITAAVFNQQTNLSSVKDNNIQGGCHSKLLGSCLALMESTPMWKEPESTICRGKRPGETTLKKELWTKFEAASTNEVHFDASVIRETTQKGFLARLDEVSCDETSSVAEGLG</sequence>
<evidence type="ECO:0000313" key="2">
    <source>
        <dbReference type="EMBL" id="KAK9281283.1"/>
    </source>
</evidence>
<proteinExistence type="predicted"/>
<comment type="caution">
    <text evidence="2">The sequence shown here is derived from an EMBL/GenBank/DDBJ whole genome shotgun (WGS) entry which is preliminary data.</text>
</comment>
<gene>
    <name evidence="2" type="ORF">L1049_004180</name>
</gene>
<evidence type="ECO:0000256" key="1">
    <source>
        <dbReference type="SAM" id="MobiDB-lite"/>
    </source>
</evidence>
<keyword evidence="3" id="KW-1185">Reference proteome</keyword>
<dbReference type="AlphaFoldDB" id="A0AAP0RNM2"/>
<name>A0AAP0RNM2_LIQFO</name>
<reference evidence="2 3" key="1">
    <citation type="journal article" date="2024" name="Plant J.">
        <title>Genome sequences and population genomics reveal climatic adaptation and genomic divergence between two closely related sweetgum species.</title>
        <authorList>
            <person name="Xu W.Q."/>
            <person name="Ren C.Q."/>
            <person name="Zhang X.Y."/>
            <person name="Comes H.P."/>
            <person name="Liu X.H."/>
            <person name="Li Y.G."/>
            <person name="Kettle C.J."/>
            <person name="Jalonen R."/>
            <person name="Gaisberger H."/>
            <person name="Ma Y.Z."/>
            <person name="Qiu Y.X."/>
        </authorList>
    </citation>
    <scope>NUCLEOTIDE SEQUENCE [LARGE SCALE GENOMIC DNA]</scope>
    <source>
        <strain evidence="2">Hangzhou</strain>
    </source>
</reference>
<dbReference type="PANTHER" id="PTHR37238:SF1">
    <property type="entry name" value="OS05G0532500 PROTEIN"/>
    <property type="match status" value="1"/>
</dbReference>
<dbReference type="PANTHER" id="PTHR37238">
    <property type="entry name" value="OS05G0532500 PROTEIN"/>
    <property type="match status" value="1"/>
</dbReference>
<protein>
    <submittedName>
        <fullName evidence="2">Uncharacterized protein</fullName>
    </submittedName>
</protein>
<feature type="compositionally biased region" description="Basic and acidic residues" evidence="1">
    <location>
        <begin position="1"/>
        <end position="20"/>
    </location>
</feature>